<accession>A0A9Q1B5A9</accession>
<sequence length="71" mass="7610">MAADDGSCSQTSQNSARGGQLDNCKIPIQLLYGIDIWIKGFNLAVEKVISSLLHSLFGLLRCASTAGLRLE</sequence>
<evidence type="ECO:0000313" key="3">
    <source>
        <dbReference type="Proteomes" id="UP001142489"/>
    </source>
</evidence>
<evidence type="ECO:0000256" key="1">
    <source>
        <dbReference type="SAM" id="MobiDB-lite"/>
    </source>
</evidence>
<feature type="non-terminal residue" evidence="2">
    <location>
        <position position="71"/>
    </location>
</feature>
<dbReference type="EMBL" id="JAPFRF010000003">
    <property type="protein sequence ID" value="KAJ7338092.1"/>
    <property type="molecule type" value="Genomic_DNA"/>
</dbReference>
<gene>
    <name evidence="2" type="ORF">JRQ81_010657</name>
</gene>
<feature type="compositionally biased region" description="Polar residues" evidence="1">
    <location>
        <begin position="7"/>
        <end position="17"/>
    </location>
</feature>
<reference evidence="2" key="1">
    <citation type="journal article" date="2023" name="DNA Res.">
        <title>Chromosome-level genome assembly of Phrynocephalus forsythii using third-generation DNA sequencing and Hi-C analysis.</title>
        <authorList>
            <person name="Qi Y."/>
            <person name="Zhao W."/>
            <person name="Zhao Y."/>
            <person name="Niu C."/>
            <person name="Cao S."/>
            <person name="Zhang Y."/>
        </authorList>
    </citation>
    <scope>NUCLEOTIDE SEQUENCE</scope>
    <source>
        <tissue evidence="2">Muscle</tissue>
    </source>
</reference>
<keyword evidence="3" id="KW-1185">Reference proteome</keyword>
<name>A0A9Q1B5A9_9SAUR</name>
<protein>
    <submittedName>
        <fullName evidence="2">Uncharacterized protein</fullName>
    </submittedName>
</protein>
<organism evidence="2 3">
    <name type="scientific">Phrynocephalus forsythii</name>
    <dbReference type="NCBI Taxonomy" id="171643"/>
    <lineage>
        <taxon>Eukaryota</taxon>
        <taxon>Metazoa</taxon>
        <taxon>Chordata</taxon>
        <taxon>Craniata</taxon>
        <taxon>Vertebrata</taxon>
        <taxon>Euteleostomi</taxon>
        <taxon>Lepidosauria</taxon>
        <taxon>Squamata</taxon>
        <taxon>Bifurcata</taxon>
        <taxon>Unidentata</taxon>
        <taxon>Episquamata</taxon>
        <taxon>Toxicofera</taxon>
        <taxon>Iguania</taxon>
        <taxon>Acrodonta</taxon>
        <taxon>Agamidae</taxon>
        <taxon>Agaminae</taxon>
        <taxon>Phrynocephalus</taxon>
    </lineage>
</organism>
<proteinExistence type="predicted"/>
<evidence type="ECO:0000313" key="2">
    <source>
        <dbReference type="EMBL" id="KAJ7338092.1"/>
    </source>
</evidence>
<dbReference type="AlphaFoldDB" id="A0A9Q1B5A9"/>
<dbReference type="Proteomes" id="UP001142489">
    <property type="component" value="Unassembled WGS sequence"/>
</dbReference>
<comment type="caution">
    <text evidence="2">The sequence shown here is derived from an EMBL/GenBank/DDBJ whole genome shotgun (WGS) entry which is preliminary data.</text>
</comment>
<feature type="region of interest" description="Disordered" evidence="1">
    <location>
        <begin position="1"/>
        <end position="20"/>
    </location>
</feature>